<proteinExistence type="inferred from homology"/>
<dbReference type="GO" id="GO:0004156">
    <property type="term" value="F:dihydropteroate synthase activity"/>
    <property type="evidence" value="ECO:0007669"/>
    <property type="project" value="UniProtKB-EC"/>
</dbReference>
<feature type="region of interest" description="Disordered" evidence="13">
    <location>
        <begin position="1"/>
        <end position="43"/>
    </location>
</feature>
<keyword evidence="16" id="KW-1185">Reference proteome</keyword>
<feature type="domain" description="Pterin-binding" evidence="14">
    <location>
        <begin position="54"/>
        <end position="302"/>
    </location>
</feature>
<sequence length="311" mass="32502">MPAFAGNDSEGLVLTPPPRPRKAGAMNASPSPSVPPAGSAGPDALRKLLERPIPAVMGVLNITPDSFSDGGEFIAPEQALARARAMIADGVDIIDIGAESTRPYKGAKAVTADDELTRLKPVLAGVVALGVPVSIDSMKAEVVAYALDQGAAIANDVWGLQRDAAMAPLVAARGVPVIVMHNRDDADPAIDIITDMKTFFLRSLDIAAKAGIARDKIVLDPGIGFGKTAEQSMTALARLREFEMFGLPILVGASRKRFIASVSPSEPKDRLAGSIAAHLIAAQRGAKIIRTHDVAETLQALRVANAIEGKQ</sequence>
<name>A0A1C3UAM4_9BRAD</name>
<organism evidence="15 16">
    <name type="scientific">Bradyrhizobium shewense</name>
    <dbReference type="NCBI Taxonomy" id="1761772"/>
    <lineage>
        <taxon>Bacteria</taxon>
        <taxon>Pseudomonadati</taxon>
        <taxon>Pseudomonadota</taxon>
        <taxon>Alphaproteobacteria</taxon>
        <taxon>Hyphomicrobiales</taxon>
        <taxon>Nitrobacteraceae</taxon>
        <taxon>Bradyrhizobium</taxon>
    </lineage>
</organism>
<evidence type="ECO:0000256" key="10">
    <source>
        <dbReference type="ARBA" id="ARBA00022909"/>
    </source>
</evidence>
<dbReference type="InterPro" id="IPR000489">
    <property type="entry name" value="Pterin-binding_dom"/>
</dbReference>
<feature type="compositionally biased region" description="Low complexity" evidence="13">
    <location>
        <begin position="28"/>
        <end position="43"/>
    </location>
</feature>
<protein>
    <recommendedName>
        <fullName evidence="6 12">Dihydropteroate synthase</fullName>
        <shortName evidence="12">DHPS</shortName>
        <ecNumber evidence="5 12">2.5.1.15</ecNumber>
    </recommendedName>
    <alternativeName>
        <fullName evidence="11 12">Dihydropteroate pyrophosphorylase</fullName>
    </alternativeName>
</protein>
<evidence type="ECO:0000256" key="9">
    <source>
        <dbReference type="ARBA" id="ARBA00022842"/>
    </source>
</evidence>
<reference evidence="16" key="1">
    <citation type="submission" date="2016-08" db="EMBL/GenBank/DDBJ databases">
        <authorList>
            <person name="Varghese N."/>
            <person name="Submissions Spin"/>
        </authorList>
    </citation>
    <scope>NUCLEOTIDE SEQUENCE [LARGE SCALE GENOMIC DNA]</scope>
    <source>
        <strain evidence="16">ERR11</strain>
    </source>
</reference>
<comment type="pathway">
    <text evidence="3 12">Cofactor biosynthesis; tetrahydrofolate biosynthesis; 7,8-dihydrofolate from 2-amino-4-hydroxy-6-hydroxymethyl-7,8-dihydropteridine diphosphate and 4-aminobenzoate: step 1/2.</text>
</comment>
<keyword evidence="7 12" id="KW-0808">Transferase</keyword>
<dbReference type="EMBL" id="FMAI01000001">
    <property type="protein sequence ID" value="SCB12499.1"/>
    <property type="molecule type" value="Genomic_DNA"/>
</dbReference>
<dbReference type="Gene3D" id="3.20.20.20">
    <property type="entry name" value="Dihydropteroate synthase-like"/>
    <property type="match status" value="1"/>
</dbReference>
<keyword evidence="10 12" id="KW-0289">Folate biosynthesis</keyword>
<evidence type="ECO:0000256" key="4">
    <source>
        <dbReference type="ARBA" id="ARBA00009503"/>
    </source>
</evidence>
<comment type="catalytic activity">
    <reaction evidence="1">
        <text>(7,8-dihydropterin-6-yl)methyl diphosphate + 4-aminobenzoate = 7,8-dihydropteroate + diphosphate</text>
        <dbReference type="Rhea" id="RHEA:19949"/>
        <dbReference type="ChEBI" id="CHEBI:17836"/>
        <dbReference type="ChEBI" id="CHEBI:17839"/>
        <dbReference type="ChEBI" id="CHEBI:33019"/>
        <dbReference type="ChEBI" id="CHEBI:72950"/>
        <dbReference type="EC" id="2.5.1.15"/>
    </reaction>
</comment>
<evidence type="ECO:0000256" key="5">
    <source>
        <dbReference type="ARBA" id="ARBA00012458"/>
    </source>
</evidence>
<evidence type="ECO:0000256" key="13">
    <source>
        <dbReference type="SAM" id="MobiDB-lite"/>
    </source>
</evidence>
<comment type="cofactor">
    <cofactor evidence="2 12">
        <name>Mg(2+)</name>
        <dbReference type="ChEBI" id="CHEBI:18420"/>
    </cofactor>
</comment>
<evidence type="ECO:0000313" key="16">
    <source>
        <dbReference type="Proteomes" id="UP000199184"/>
    </source>
</evidence>
<evidence type="ECO:0000256" key="2">
    <source>
        <dbReference type="ARBA" id="ARBA00001946"/>
    </source>
</evidence>
<evidence type="ECO:0000313" key="15">
    <source>
        <dbReference type="EMBL" id="SCB12499.1"/>
    </source>
</evidence>
<evidence type="ECO:0000256" key="3">
    <source>
        <dbReference type="ARBA" id="ARBA00004763"/>
    </source>
</evidence>
<dbReference type="Proteomes" id="UP000199184">
    <property type="component" value="Unassembled WGS sequence"/>
</dbReference>
<dbReference type="PANTHER" id="PTHR20941">
    <property type="entry name" value="FOLATE SYNTHESIS PROTEINS"/>
    <property type="match status" value="1"/>
</dbReference>
<dbReference type="CDD" id="cd00739">
    <property type="entry name" value="DHPS"/>
    <property type="match status" value="1"/>
</dbReference>
<dbReference type="NCBIfam" id="TIGR01496">
    <property type="entry name" value="DHPS"/>
    <property type="match status" value="1"/>
</dbReference>
<dbReference type="GO" id="GO:0046654">
    <property type="term" value="P:tetrahydrofolate biosynthetic process"/>
    <property type="evidence" value="ECO:0007669"/>
    <property type="project" value="UniProtKB-UniPathway"/>
</dbReference>
<comment type="similarity">
    <text evidence="4 12">Belongs to the DHPS family.</text>
</comment>
<dbReference type="AlphaFoldDB" id="A0A1C3UAM4"/>
<evidence type="ECO:0000256" key="12">
    <source>
        <dbReference type="RuleBase" id="RU361205"/>
    </source>
</evidence>
<evidence type="ECO:0000256" key="8">
    <source>
        <dbReference type="ARBA" id="ARBA00022723"/>
    </source>
</evidence>
<dbReference type="UniPathway" id="UPA00077">
    <property type="reaction ID" value="UER00156"/>
</dbReference>
<comment type="function">
    <text evidence="12">Catalyzes the condensation of para-aminobenzoate (pABA) with 6-hydroxymethyl-7,8-dihydropterin diphosphate (DHPt-PP) to form 7,8-dihydropteroate (H2Pte), the immediate precursor of folate derivatives.</text>
</comment>
<evidence type="ECO:0000259" key="14">
    <source>
        <dbReference type="PROSITE" id="PS50972"/>
    </source>
</evidence>
<dbReference type="GO" id="GO:0046656">
    <property type="term" value="P:folic acid biosynthetic process"/>
    <property type="evidence" value="ECO:0007669"/>
    <property type="project" value="UniProtKB-KW"/>
</dbReference>
<keyword evidence="9 12" id="KW-0460">Magnesium</keyword>
<dbReference type="PROSITE" id="PS00793">
    <property type="entry name" value="DHPS_2"/>
    <property type="match status" value="1"/>
</dbReference>
<dbReference type="PANTHER" id="PTHR20941:SF1">
    <property type="entry name" value="FOLIC ACID SYNTHESIS PROTEIN FOL1"/>
    <property type="match status" value="1"/>
</dbReference>
<evidence type="ECO:0000256" key="11">
    <source>
        <dbReference type="ARBA" id="ARBA00030193"/>
    </source>
</evidence>
<dbReference type="Pfam" id="PF00809">
    <property type="entry name" value="Pterin_bind"/>
    <property type="match status" value="1"/>
</dbReference>
<dbReference type="InterPro" id="IPR006390">
    <property type="entry name" value="DHP_synth_dom"/>
</dbReference>
<dbReference type="GO" id="GO:0005829">
    <property type="term" value="C:cytosol"/>
    <property type="evidence" value="ECO:0007669"/>
    <property type="project" value="TreeGrafter"/>
</dbReference>
<evidence type="ECO:0000256" key="7">
    <source>
        <dbReference type="ARBA" id="ARBA00022679"/>
    </source>
</evidence>
<gene>
    <name evidence="15" type="ORF">GA0061098_1001599</name>
</gene>
<dbReference type="SUPFAM" id="SSF51717">
    <property type="entry name" value="Dihydropteroate synthetase-like"/>
    <property type="match status" value="1"/>
</dbReference>
<dbReference type="PROSITE" id="PS50972">
    <property type="entry name" value="PTERIN_BINDING"/>
    <property type="match status" value="1"/>
</dbReference>
<evidence type="ECO:0000256" key="1">
    <source>
        <dbReference type="ARBA" id="ARBA00000012"/>
    </source>
</evidence>
<dbReference type="GO" id="GO:0046872">
    <property type="term" value="F:metal ion binding"/>
    <property type="evidence" value="ECO:0007669"/>
    <property type="project" value="UniProtKB-KW"/>
</dbReference>
<dbReference type="InterPro" id="IPR045031">
    <property type="entry name" value="DHP_synth-like"/>
</dbReference>
<dbReference type="InterPro" id="IPR011005">
    <property type="entry name" value="Dihydropteroate_synth-like_sf"/>
</dbReference>
<accession>A0A1C3UAM4</accession>
<dbReference type="PROSITE" id="PS00792">
    <property type="entry name" value="DHPS_1"/>
    <property type="match status" value="1"/>
</dbReference>
<dbReference type="EC" id="2.5.1.15" evidence="5 12"/>
<dbReference type="FunFam" id="3.20.20.20:FF:000006">
    <property type="entry name" value="Dihydropteroate synthase"/>
    <property type="match status" value="1"/>
</dbReference>
<keyword evidence="8 12" id="KW-0479">Metal-binding</keyword>
<evidence type="ECO:0000256" key="6">
    <source>
        <dbReference type="ARBA" id="ARBA00016919"/>
    </source>
</evidence>